<dbReference type="KEGG" id="vg:65112812"/>
<name>A0A2S1GLX8_9CAUD</name>
<sequence>METTTSILVDAAPTNREVVEFVLRTVFYNHLFESLEEFTDNVTNEVHQALTALCQGYDIIVTVEPSSYEVKCKVQMNLSGETDDPIYIYSRIVWDALDYTAEDGE</sequence>
<dbReference type="Pfam" id="PF24051">
    <property type="entry name" value="DUF7355"/>
    <property type="match status" value="1"/>
</dbReference>
<reference evidence="2" key="1">
    <citation type="submission" date="2018-03" db="EMBL/GenBank/DDBJ databases">
        <title>Phage therapy in agriculture - a green tech approach to combat plant pathogenic bacteria.</title>
        <authorList>
            <person name="Carstens A.B."/>
            <person name="Djurhuus A.M."/>
            <person name="Hansen L.H."/>
        </authorList>
    </citation>
    <scope>NUCLEOTIDE SEQUENCE [LARGE SCALE GENOMIC DNA]</scope>
</reference>
<dbReference type="GeneID" id="65112812"/>
<keyword evidence="3" id="KW-1185">Reference proteome</keyword>
<accession>A0A2S1GLX8</accession>
<dbReference type="EMBL" id="MH059636">
    <property type="protein sequence ID" value="AWD90379.1"/>
    <property type="molecule type" value="Genomic_DNA"/>
</dbReference>
<evidence type="ECO:0000313" key="2">
    <source>
        <dbReference type="EMBL" id="AWD90379.1"/>
    </source>
</evidence>
<proteinExistence type="predicted"/>
<dbReference type="Proteomes" id="UP000246316">
    <property type="component" value="Segment"/>
</dbReference>
<dbReference type="RefSeq" id="YP_010095178.1">
    <property type="nucleotide sequence ID" value="NC_055743.1"/>
</dbReference>
<dbReference type="InterPro" id="IPR055779">
    <property type="entry name" value="DUF7355"/>
</dbReference>
<evidence type="ECO:0000313" key="3">
    <source>
        <dbReference type="Proteomes" id="UP000246316"/>
    </source>
</evidence>
<evidence type="ECO:0000259" key="1">
    <source>
        <dbReference type="Pfam" id="PF24051"/>
    </source>
</evidence>
<feature type="domain" description="DUF7355" evidence="1">
    <location>
        <begin position="12"/>
        <end position="103"/>
    </location>
</feature>
<protein>
    <recommendedName>
        <fullName evidence="1">DUF7355 domain-containing protein</fullName>
    </recommendedName>
</protein>
<organism evidence="2 3">
    <name type="scientific">Erwinia phage Cronus</name>
    <dbReference type="NCBI Taxonomy" id="2163633"/>
    <lineage>
        <taxon>Viruses</taxon>
        <taxon>Duplodnaviria</taxon>
        <taxon>Heunggongvirae</taxon>
        <taxon>Uroviricota</taxon>
        <taxon>Caudoviricetes</taxon>
        <taxon>Pantevenvirales</taxon>
        <taxon>Straboviridae</taxon>
        <taxon>Tevenvirinae</taxon>
        <taxon>Risoevirus</taxon>
        <taxon>Risoevirus cronus</taxon>
        <taxon>Roskildevirus cronus</taxon>
    </lineage>
</organism>